<dbReference type="InterPro" id="IPR041664">
    <property type="entry name" value="AAA_16"/>
</dbReference>
<dbReference type="Pfam" id="PF13191">
    <property type="entry name" value="AAA_16"/>
    <property type="match status" value="1"/>
</dbReference>
<evidence type="ECO:0000313" key="6">
    <source>
        <dbReference type="Proteomes" id="UP001597260"/>
    </source>
</evidence>
<dbReference type="PANTHER" id="PTHR16305:SF35">
    <property type="entry name" value="TRANSCRIPTIONAL ACTIVATOR DOMAIN"/>
    <property type="match status" value="1"/>
</dbReference>
<keyword evidence="6" id="KW-1185">Reference proteome</keyword>
<proteinExistence type="predicted"/>
<protein>
    <submittedName>
        <fullName evidence="5">AAA family ATPase</fullName>
    </submittedName>
</protein>
<dbReference type="PROSITE" id="PS00622">
    <property type="entry name" value="HTH_LUXR_1"/>
    <property type="match status" value="1"/>
</dbReference>
<evidence type="ECO:0000259" key="4">
    <source>
        <dbReference type="PROSITE" id="PS50043"/>
    </source>
</evidence>
<dbReference type="SUPFAM" id="SSF48452">
    <property type="entry name" value="TPR-like"/>
    <property type="match status" value="1"/>
</dbReference>
<dbReference type="Proteomes" id="UP001597260">
    <property type="component" value="Unassembled WGS sequence"/>
</dbReference>
<dbReference type="EMBL" id="JBHTMP010000001">
    <property type="protein sequence ID" value="MFD1319543.1"/>
    <property type="molecule type" value="Genomic_DNA"/>
</dbReference>
<feature type="region of interest" description="Disordered" evidence="3">
    <location>
        <begin position="951"/>
        <end position="986"/>
    </location>
</feature>
<accession>A0ABW3Y6X4</accession>
<dbReference type="RefSeq" id="WP_377565479.1">
    <property type="nucleotide sequence ID" value="NZ_JBHTMP010000001.1"/>
</dbReference>
<feature type="domain" description="HTH luxR-type" evidence="4">
    <location>
        <begin position="891"/>
        <end position="956"/>
    </location>
</feature>
<keyword evidence="2" id="KW-0067">ATP-binding</keyword>
<sequence length="986" mass="104439">MGLSVRHRHPFPLGGSLVSESSHPAVRSIQDTSGPGGNSPLIGRDEELARMTQLLGPASGSARVVVVDGDAGIGKTRLLTEYAHRARRRRTRVLAGRATEFEREVPYGLFLDVLGAATDPGIGPLATLTTCVEIASRGPVDRAEQFRTHRRVCSLLAVAAQPAGAVLLFDDVHLADGASIDLLAYILRHPPVGPLVFVLTVRCGQYPQRLTEAIGRADPPPLHLSLSPLSTADVDSWLEVHEAARSRLLEQLAGGNPLYLEILDNLDPASLDALAGGDLPEVNPGSMVRRAIETDLCCLEQVEREVLQAAAVLGPNLSLDALAHVAEQPTHRTAAALDVLAGRGLLRQVDGRLGFRHPLVRMAAYWLSGPGWRIRAHARAAAYLQGCGVLPVQLAHHLVHGIRTGDVPGARTLARAASGVLGTAPATSARWLRVALGALPDRVDLVELRAKLRLRYAEALRLSGQLDDARAVLSELADQRSTDRYAAIWKLAGVQRLFGQHARARALLTRELDELDGEDRDGTELALELAINEMHEGIWSAASSHARTAVRSPIAQERGILAAAHTVLAACALAGGPLAQAREEITTAATVIDEAEEGDLRDDLGVFAVLAWVEHFVDRREEALRHAERGLRIARRYGRTHLVPHLLTARAVVQSGRGRVGEALDDAVEAQELARAQENAESLSLATAVGLIPLLWQSGPKAVAEVLDRLRLTAAPRSTLYRAIAGTHVAEACLAVGDGAGGWSVLTDMAGGPETTIGPASAVTFALRAVAGEPAIGPPRLDRARTLAGDVASQLGYVELASAGLALRAGTPPDAIGHALPAVEHFTRAGTPVREGQARLQLAEAYAATGDTASARQQLGTAKQLFTRCGAGWLAQQAGIAQRRLAAQLPRSTGAGVLSRRERQVAELVAIGLTNQQIGSRLVVSPRTVECHVARIMSKLRVPNRAAVGLYLDGPDSDPAGPSPGAGTGGQPPQPGRCRRGCVVEE</sequence>
<dbReference type="InterPro" id="IPR027417">
    <property type="entry name" value="P-loop_NTPase"/>
</dbReference>
<dbReference type="PRINTS" id="PR00038">
    <property type="entry name" value="HTHLUXR"/>
</dbReference>
<feature type="region of interest" description="Disordered" evidence="3">
    <location>
        <begin position="1"/>
        <end position="39"/>
    </location>
</feature>
<dbReference type="InterPro" id="IPR016032">
    <property type="entry name" value="Sig_transdc_resp-reg_C-effctor"/>
</dbReference>
<dbReference type="InterPro" id="IPR011990">
    <property type="entry name" value="TPR-like_helical_dom_sf"/>
</dbReference>
<dbReference type="SUPFAM" id="SSF46894">
    <property type="entry name" value="C-terminal effector domain of the bipartite response regulators"/>
    <property type="match status" value="1"/>
</dbReference>
<dbReference type="Pfam" id="PF00196">
    <property type="entry name" value="GerE"/>
    <property type="match status" value="1"/>
</dbReference>
<dbReference type="PROSITE" id="PS50043">
    <property type="entry name" value="HTH_LUXR_2"/>
    <property type="match status" value="1"/>
</dbReference>
<reference evidence="6" key="1">
    <citation type="journal article" date="2019" name="Int. J. Syst. Evol. Microbiol.">
        <title>The Global Catalogue of Microorganisms (GCM) 10K type strain sequencing project: providing services to taxonomists for standard genome sequencing and annotation.</title>
        <authorList>
            <consortium name="The Broad Institute Genomics Platform"/>
            <consortium name="The Broad Institute Genome Sequencing Center for Infectious Disease"/>
            <person name="Wu L."/>
            <person name="Ma J."/>
        </authorList>
    </citation>
    <scope>NUCLEOTIDE SEQUENCE [LARGE SCALE GENOMIC DNA]</scope>
    <source>
        <strain evidence="6">JCM 31037</strain>
    </source>
</reference>
<comment type="caution">
    <text evidence="5">The sequence shown here is derived from an EMBL/GenBank/DDBJ whole genome shotgun (WGS) entry which is preliminary data.</text>
</comment>
<evidence type="ECO:0000313" key="5">
    <source>
        <dbReference type="EMBL" id="MFD1319543.1"/>
    </source>
</evidence>
<evidence type="ECO:0000256" key="3">
    <source>
        <dbReference type="SAM" id="MobiDB-lite"/>
    </source>
</evidence>
<gene>
    <name evidence="5" type="ORF">ACFQ4H_00415</name>
</gene>
<organism evidence="5 6">
    <name type="scientific">Micromonospora sonneratiae</name>
    <dbReference type="NCBI Taxonomy" id="1184706"/>
    <lineage>
        <taxon>Bacteria</taxon>
        <taxon>Bacillati</taxon>
        <taxon>Actinomycetota</taxon>
        <taxon>Actinomycetes</taxon>
        <taxon>Micromonosporales</taxon>
        <taxon>Micromonosporaceae</taxon>
        <taxon>Micromonospora</taxon>
    </lineage>
</organism>
<dbReference type="Gene3D" id="3.40.50.300">
    <property type="entry name" value="P-loop containing nucleotide triphosphate hydrolases"/>
    <property type="match status" value="1"/>
</dbReference>
<dbReference type="Gene3D" id="1.25.40.10">
    <property type="entry name" value="Tetratricopeptide repeat domain"/>
    <property type="match status" value="1"/>
</dbReference>
<name>A0ABW3Y6X4_9ACTN</name>
<dbReference type="SMART" id="SM00421">
    <property type="entry name" value="HTH_LUXR"/>
    <property type="match status" value="1"/>
</dbReference>
<keyword evidence="1" id="KW-0547">Nucleotide-binding</keyword>
<dbReference type="PANTHER" id="PTHR16305">
    <property type="entry name" value="TESTICULAR SOLUBLE ADENYLYL CYCLASE"/>
    <property type="match status" value="1"/>
</dbReference>
<dbReference type="InterPro" id="IPR036388">
    <property type="entry name" value="WH-like_DNA-bd_sf"/>
</dbReference>
<dbReference type="InterPro" id="IPR000792">
    <property type="entry name" value="Tscrpt_reg_LuxR_C"/>
</dbReference>
<dbReference type="CDD" id="cd06170">
    <property type="entry name" value="LuxR_C_like"/>
    <property type="match status" value="1"/>
</dbReference>
<dbReference type="SUPFAM" id="SSF52540">
    <property type="entry name" value="P-loop containing nucleoside triphosphate hydrolases"/>
    <property type="match status" value="1"/>
</dbReference>
<feature type="compositionally biased region" description="Basic residues" evidence="3">
    <location>
        <begin position="1"/>
        <end position="10"/>
    </location>
</feature>
<evidence type="ECO:0000256" key="2">
    <source>
        <dbReference type="ARBA" id="ARBA00022840"/>
    </source>
</evidence>
<evidence type="ECO:0000256" key="1">
    <source>
        <dbReference type="ARBA" id="ARBA00022741"/>
    </source>
</evidence>
<dbReference type="Gene3D" id="1.10.10.10">
    <property type="entry name" value="Winged helix-like DNA-binding domain superfamily/Winged helix DNA-binding domain"/>
    <property type="match status" value="1"/>
</dbReference>